<dbReference type="GO" id="GO:0006751">
    <property type="term" value="P:glutathione catabolic process"/>
    <property type="evidence" value="ECO:0007669"/>
    <property type="project" value="InterPro"/>
</dbReference>
<dbReference type="PANTHER" id="PTHR11686">
    <property type="entry name" value="GAMMA GLUTAMYL TRANSPEPTIDASE"/>
    <property type="match status" value="1"/>
</dbReference>
<dbReference type="PANTHER" id="PTHR11686:SF9">
    <property type="entry name" value="RE13973P"/>
    <property type="match status" value="1"/>
</dbReference>
<dbReference type="AlphaFoldDB" id="A0AA88R1V9"/>
<evidence type="ECO:0000313" key="2">
    <source>
        <dbReference type="Proteomes" id="UP001187471"/>
    </source>
</evidence>
<dbReference type="Pfam" id="PF01019">
    <property type="entry name" value="G_glu_transpept"/>
    <property type="match status" value="1"/>
</dbReference>
<dbReference type="EMBL" id="JAVXUO010002079">
    <property type="protein sequence ID" value="KAK2976419.1"/>
    <property type="molecule type" value="Genomic_DNA"/>
</dbReference>
<name>A0AA88R1V9_9ASTE</name>
<dbReference type="Proteomes" id="UP001187471">
    <property type="component" value="Unassembled WGS sequence"/>
</dbReference>
<evidence type="ECO:0000313" key="1">
    <source>
        <dbReference type="EMBL" id="KAK2976419.1"/>
    </source>
</evidence>
<sequence length="160" mass="17117">MKPLAHIFFEIAANSFHALVRRRRHGEVHPPPSPFGNHHCKLLQSIRNGGNKGSSAESRVGLTLQGNSRSQSVTVQKKYTESSRFEDADIVESEKVVVAADDGRCSEVGASVLRRGGHVVDDAVATALCLSIVNPMASGIGDGGFMIVQSSATHKLRLST</sequence>
<comment type="caution">
    <text evidence="1">The sequence shown here is derived from an EMBL/GenBank/DDBJ whole genome shotgun (WGS) entry which is preliminary data.</text>
</comment>
<gene>
    <name evidence="1" type="ORF">RJ640_007457</name>
</gene>
<protein>
    <submittedName>
        <fullName evidence="1">Uncharacterized protein</fullName>
    </submittedName>
</protein>
<organism evidence="1 2">
    <name type="scientific">Escallonia rubra</name>
    <dbReference type="NCBI Taxonomy" id="112253"/>
    <lineage>
        <taxon>Eukaryota</taxon>
        <taxon>Viridiplantae</taxon>
        <taxon>Streptophyta</taxon>
        <taxon>Embryophyta</taxon>
        <taxon>Tracheophyta</taxon>
        <taxon>Spermatophyta</taxon>
        <taxon>Magnoliopsida</taxon>
        <taxon>eudicotyledons</taxon>
        <taxon>Gunneridae</taxon>
        <taxon>Pentapetalae</taxon>
        <taxon>asterids</taxon>
        <taxon>campanulids</taxon>
        <taxon>Escalloniales</taxon>
        <taxon>Escalloniaceae</taxon>
        <taxon>Escallonia</taxon>
    </lineage>
</organism>
<accession>A0AA88R1V9</accession>
<keyword evidence="2" id="KW-1185">Reference proteome</keyword>
<dbReference type="InterPro" id="IPR000101">
    <property type="entry name" value="GGT_peptidase"/>
</dbReference>
<dbReference type="SUPFAM" id="SSF56235">
    <property type="entry name" value="N-terminal nucleophile aminohydrolases (Ntn hydrolases)"/>
    <property type="match status" value="1"/>
</dbReference>
<dbReference type="GO" id="GO:0005886">
    <property type="term" value="C:plasma membrane"/>
    <property type="evidence" value="ECO:0007669"/>
    <property type="project" value="TreeGrafter"/>
</dbReference>
<reference evidence="1" key="1">
    <citation type="submission" date="2022-12" db="EMBL/GenBank/DDBJ databases">
        <title>Draft genome assemblies for two species of Escallonia (Escalloniales).</title>
        <authorList>
            <person name="Chanderbali A."/>
            <person name="Dervinis C."/>
            <person name="Anghel I."/>
            <person name="Soltis D."/>
            <person name="Soltis P."/>
            <person name="Zapata F."/>
        </authorList>
    </citation>
    <scope>NUCLEOTIDE SEQUENCE</scope>
    <source>
        <strain evidence="1">UCBG92.1500</strain>
        <tissue evidence="1">Leaf</tissue>
    </source>
</reference>
<dbReference type="GO" id="GO:0036374">
    <property type="term" value="F:glutathione hydrolase activity"/>
    <property type="evidence" value="ECO:0007669"/>
    <property type="project" value="InterPro"/>
</dbReference>
<dbReference type="InterPro" id="IPR029055">
    <property type="entry name" value="Ntn_hydrolases_N"/>
</dbReference>
<proteinExistence type="predicted"/>